<accession>A0A0A0J6C4</accession>
<dbReference type="eggNOG" id="ENOG50337W9">
    <property type="taxonomic scope" value="Bacteria"/>
</dbReference>
<keyword evidence="3" id="KW-1185">Reference proteome</keyword>
<evidence type="ECO:0000259" key="1">
    <source>
        <dbReference type="Pfam" id="PF12728"/>
    </source>
</evidence>
<proteinExistence type="predicted"/>
<evidence type="ECO:0000313" key="2">
    <source>
        <dbReference type="EMBL" id="KGN31141.1"/>
    </source>
</evidence>
<dbReference type="STRING" id="1385520.N802_04705"/>
<dbReference type="AlphaFoldDB" id="A0A0A0J6C4"/>
<dbReference type="RefSeq" id="WP_035917747.1">
    <property type="nucleotide sequence ID" value="NZ_AVPJ01000013.1"/>
</dbReference>
<sequence length="67" mass="7658">MSDVVLKRRWHTVAEVAEMLGYGETKVRMAIIAGDLKSVKDGKLRRILPEWVDEYVALKVAESEQEL</sequence>
<name>A0A0A0J6C4_9MICO</name>
<comment type="caution">
    <text evidence="2">The sequence shown here is derived from an EMBL/GenBank/DDBJ whole genome shotgun (WGS) entry which is preliminary data.</text>
</comment>
<dbReference type="Proteomes" id="UP000030002">
    <property type="component" value="Unassembled WGS sequence"/>
</dbReference>
<organism evidence="2 3">
    <name type="scientific">Knoellia sinensis KCTC 19936</name>
    <dbReference type="NCBI Taxonomy" id="1385520"/>
    <lineage>
        <taxon>Bacteria</taxon>
        <taxon>Bacillati</taxon>
        <taxon>Actinomycetota</taxon>
        <taxon>Actinomycetes</taxon>
        <taxon>Micrococcales</taxon>
        <taxon>Intrasporangiaceae</taxon>
        <taxon>Knoellia</taxon>
    </lineage>
</organism>
<dbReference type="OrthoDB" id="3630783at2"/>
<dbReference type="InterPro" id="IPR041657">
    <property type="entry name" value="HTH_17"/>
</dbReference>
<keyword evidence="2" id="KW-0238">DNA-binding</keyword>
<reference evidence="2 3" key="1">
    <citation type="submission" date="2013-08" db="EMBL/GenBank/DDBJ databases">
        <title>The genome sequence of Knoellia sinensis.</title>
        <authorList>
            <person name="Zhu W."/>
            <person name="Wang G."/>
        </authorList>
    </citation>
    <scope>NUCLEOTIDE SEQUENCE [LARGE SCALE GENOMIC DNA]</scope>
    <source>
        <strain evidence="2 3">KCTC 19936</strain>
    </source>
</reference>
<dbReference type="InterPro" id="IPR010093">
    <property type="entry name" value="SinI_DNA-bd"/>
</dbReference>
<dbReference type="NCBIfam" id="TIGR01764">
    <property type="entry name" value="excise"/>
    <property type="match status" value="1"/>
</dbReference>
<protein>
    <submittedName>
        <fullName evidence="2">DNA-binding protein</fullName>
    </submittedName>
</protein>
<gene>
    <name evidence="2" type="ORF">N802_04705</name>
</gene>
<dbReference type="EMBL" id="AVPJ01000013">
    <property type="protein sequence ID" value="KGN31141.1"/>
    <property type="molecule type" value="Genomic_DNA"/>
</dbReference>
<dbReference type="GO" id="GO:0003677">
    <property type="term" value="F:DNA binding"/>
    <property type="evidence" value="ECO:0007669"/>
    <property type="project" value="UniProtKB-KW"/>
</dbReference>
<evidence type="ECO:0000313" key="3">
    <source>
        <dbReference type="Proteomes" id="UP000030002"/>
    </source>
</evidence>
<feature type="domain" description="Helix-turn-helix" evidence="1">
    <location>
        <begin position="12"/>
        <end position="56"/>
    </location>
</feature>
<dbReference type="Pfam" id="PF12728">
    <property type="entry name" value="HTH_17"/>
    <property type="match status" value="1"/>
</dbReference>